<evidence type="ECO:0000313" key="10">
    <source>
        <dbReference type="EMBL" id="KAK7035465.1"/>
    </source>
</evidence>
<sequence length="621" mass="63370">MKRVADRQLTKDDGDEEDDEVQEQGVFRKADDATMAGRQIRGLPRRAQKTASNSSITSNASTEPDSNETPAAASKFGGFGGFGGFGSKSSGNSFTFTPPAQSSSSSSPFGSKSDAAAPPVTSTTASSTAKAFSSFLGNTSSDNAPATTPKTAPLSQQPTVPNIESSSHSNNDSVAVHYYTQLRGLNVSFVSTIQKAVDDDPFVDIGGLLESYKSLRLNVQREYDEKKKTTPPTVKSAMPTPPSSFSGFGNFSNSSKAPVTSSGSGSGGFTPVIDSSKASASSPFSFPTGAPSSSTAPSTSLPFSLTKPSDTTSGAETSSAAPSTGFFKPSTASTTNSLFGTKPAESSSSSKLGPSPFTFGSSAAASSPFGGFGSPDKTSSSTPSTPPASKGGFGGFGASNGFGKTSPGGGSIGNPVGFGFGAAGGSTSTSSNPFGAPASGSAFGSGGFSFKPATATKAVEEEATDGEDSGSGSGSQSQSQEGSGEVATGMFGANPHDEEGEGEEEEDTVHSVKSKVYRMKKEGDKTGWADLGTGILRVKKHKTTGSRRLLLRNSSNGKININFALYAGLKPNLSAKSLTFVGHEAGTAQTYNVRVKTEEQARELKEVLDREIAFVKAKSSD</sequence>
<feature type="compositionally biased region" description="Acidic residues" evidence="8">
    <location>
        <begin position="13"/>
        <end position="22"/>
    </location>
</feature>
<evidence type="ECO:0000256" key="5">
    <source>
        <dbReference type="ARBA" id="ARBA00023010"/>
    </source>
</evidence>
<keyword evidence="2" id="KW-0813">Transport</keyword>
<dbReference type="SUPFAM" id="SSF50729">
    <property type="entry name" value="PH domain-like"/>
    <property type="match status" value="1"/>
</dbReference>
<keyword evidence="4" id="KW-0653">Protein transport</keyword>
<dbReference type="PANTHER" id="PTHR38697">
    <property type="entry name" value="NUCLEAR PORE COMPLEX PROTEIN SIMILAR TO S. CEREVISIAE NUP2 (EUROFUNG)"/>
    <property type="match status" value="1"/>
</dbReference>
<dbReference type="SMART" id="SM00160">
    <property type="entry name" value="RanBD"/>
    <property type="match status" value="1"/>
</dbReference>
<dbReference type="PROSITE" id="PS50196">
    <property type="entry name" value="RANBD1"/>
    <property type="match status" value="1"/>
</dbReference>
<dbReference type="GO" id="GO:0015031">
    <property type="term" value="P:protein transport"/>
    <property type="evidence" value="ECO:0007669"/>
    <property type="project" value="UniProtKB-KW"/>
</dbReference>
<feature type="compositionally biased region" description="Low complexity" evidence="8">
    <location>
        <begin position="280"/>
        <end position="306"/>
    </location>
</feature>
<evidence type="ECO:0000256" key="3">
    <source>
        <dbReference type="ARBA" id="ARBA00022816"/>
    </source>
</evidence>
<feature type="compositionally biased region" description="Low complexity" evidence="8">
    <location>
        <begin position="87"/>
        <end position="134"/>
    </location>
</feature>
<feature type="compositionally biased region" description="Polar residues" evidence="8">
    <location>
        <begin position="307"/>
        <end position="322"/>
    </location>
</feature>
<keyword evidence="5" id="KW-0811">Translocation</keyword>
<reference evidence="10 11" key="1">
    <citation type="submission" date="2024-01" db="EMBL/GenBank/DDBJ databases">
        <title>A draft genome for a cacao thread blight-causing isolate of Paramarasmius palmivorus.</title>
        <authorList>
            <person name="Baruah I.K."/>
            <person name="Bukari Y."/>
            <person name="Amoako-Attah I."/>
            <person name="Meinhardt L.W."/>
            <person name="Bailey B.A."/>
            <person name="Cohen S.P."/>
        </authorList>
    </citation>
    <scope>NUCLEOTIDE SEQUENCE [LARGE SCALE GENOMIC DNA]</scope>
    <source>
        <strain evidence="10 11">GH-12</strain>
    </source>
</reference>
<keyword evidence="11" id="KW-1185">Reference proteome</keyword>
<dbReference type="InterPro" id="IPR053074">
    <property type="entry name" value="NPC_Nucleoporin"/>
</dbReference>
<dbReference type="EMBL" id="JAYKXP010000052">
    <property type="protein sequence ID" value="KAK7035465.1"/>
    <property type="molecule type" value="Genomic_DNA"/>
</dbReference>
<dbReference type="Proteomes" id="UP001383192">
    <property type="component" value="Unassembled WGS sequence"/>
</dbReference>
<dbReference type="Pfam" id="PF00638">
    <property type="entry name" value="Ran_BP1"/>
    <property type="match status" value="1"/>
</dbReference>
<feature type="region of interest" description="Disordered" evidence="8">
    <location>
        <begin position="280"/>
        <end position="514"/>
    </location>
</feature>
<dbReference type="Gene3D" id="2.30.29.30">
    <property type="entry name" value="Pleckstrin-homology domain (PH domain)/Phosphotyrosine-binding domain (PTB)"/>
    <property type="match status" value="1"/>
</dbReference>
<comment type="subcellular location">
    <subcellularLocation>
        <location evidence="1">Nucleus</location>
        <location evidence="1">Nuclear pore complex</location>
    </subcellularLocation>
</comment>
<evidence type="ECO:0000256" key="6">
    <source>
        <dbReference type="ARBA" id="ARBA00023132"/>
    </source>
</evidence>
<organism evidence="10 11">
    <name type="scientific">Paramarasmius palmivorus</name>
    <dbReference type="NCBI Taxonomy" id="297713"/>
    <lineage>
        <taxon>Eukaryota</taxon>
        <taxon>Fungi</taxon>
        <taxon>Dikarya</taxon>
        <taxon>Basidiomycota</taxon>
        <taxon>Agaricomycotina</taxon>
        <taxon>Agaricomycetes</taxon>
        <taxon>Agaricomycetidae</taxon>
        <taxon>Agaricales</taxon>
        <taxon>Marasmiineae</taxon>
        <taxon>Marasmiaceae</taxon>
        <taxon>Paramarasmius</taxon>
    </lineage>
</organism>
<feature type="region of interest" description="Disordered" evidence="8">
    <location>
        <begin position="223"/>
        <end position="251"/>
    </location>
</feature>
<evidence type="ECO:0000256" key="4">
    <source>
        <dbReference type="ARBA" id="ARBA00022927"/>
    </source>
</evidence>
<keyword evidence="3" id="KW-0509">mRNA transport</keyword>
<feature type="compositionally biased region" description="Low complexity" evidence="8">
    <location>
        <begin position="474"/>
        <end position="485"/>
    </location>
</feature>
<comment type="caution">
    <text evidence="10">The sequence shown here is derived from an EMBL/GenBank/DDBJ whole genome shotgun (WGS) entry which is preliminary data.</text>
</comment>
<evidence type="ECO:0000256" key="7">
    <source>
        <dbReference type="ARBA" id="ARBA00023242"/>
    </source>
</evidence>
<protein>
    <recommendedName>
        <fullName evidence="9">RanBD1 domain-containing protein</fullName>
    </recommendedName>
</protein>
<feature type="domain" description="RanBD1" evidence="9">
    <location>
        <begin position="498"/>
        <end position="617"/>
    </location>
</feature>
<proteinExistence type="predicted"/>
<feature type="compositionally biased region" description="Gly residues" evidence="8">
    <location>
        <begin position="77"/>
        <end position="86"/>
    </location>
</feature>
<feature type="compositionally biased region" description="Low complexity" evidence="8">
    <location>
        <begin position="50"/>
        <end position="62"/>
    </location>
</feature>
<accession>A0AAW0C7K4</accession>
<gene>
    <name evidence="10" type="ORF">VNI00_011758</name>
</gene>
<dbReference type="GO" id="GO:0051028">
    <property type="term" value="P:mRNA transport"/>
    <property type="evidence" value="ECO:0007669"/>
    <property type="project" value="UniProtKB-KW"/>
</dbReference>
<dbReference type="PANTHER" id="PTHR38697:SF1">
    <property type="entry name" value="NUCLEAR PORE COMPLEX PROTEIN SIMILAR TO S. CEREVISIAE NUP2 (EUROFUNG)"/>
    <property type="match status" value="1"/>
</dbReference>
<feature type="compositionally biased region" description="Polar residues" evidence="8">
    <location>
        <begin position="330"/>
        <end position="339"/>
    </location>
</feature>
<dbReference type="InterPro" id="IPR015007">
    <property type="entry name" value="NUP2/50/61"/>
</dbReference>
<dbReference type="CDD" id="cd13170">
    <property type="entry name" value="RanBD_NUP50"/>
    <property type="match status" value="1"/>
</dbReference>
<feature type="compositionally biased region" description="Basic and acidic residues" evidence="8">
    <location>
        <begin position="1"/>
        <end position="12"/>
    </location>
</feature>
<feature type="compositionally biased region" description="Low complexity" evidence="8">
    <location>
        <begin position="346"/>
        <end position="390"/>
    </location>
</feature>
<feature type="compositionally biased region" description="Polar residues" evidence="8">
    <location>
        <begin position="135"/>
        <end position="170"/>
    </location>
</feature>
<dbReference type="Pfam" id="PF08911">
    <property type="entry name" value="NUP50"/>
    <property type="match status" value="1"/>
</dbReference>
<feature type="compositionally biased region" description="Acidic residues" evidence="8">
    <location>
        <begin position="498"/>
        <end position="507"/>
    </location>
</feature>
<feature type="compositionally biased region" description="Gly residues" evidence="8">
    <location>
        <begin position="391"/>
        <end position="424"/>
    </location>
</feature>
<keyword evidence="6" id="KW-0906">Nuclear pore complex</keyword>
<dbReference type="GO" id="GO:0005643">
    <property type="term" value="C:nuclear pore"/>
    <property type="evidence" value="ECO:0007669"/>
    <property type="project" value="UniProtKB-SubCell"/>
</dbReference>
<dbReference type="InterPro" id="IPR000156">
    <property type="entry name" value="Ran_bind_dom"/>
</dbReference>
<feature type="region of interest" description="Disordered" evidence="8">
    <location>
        <begin position="1"/>
        <end position="170"/>
    </location>
</feature>
<evidence type="ECO:0000313" key="11">
    <source>
        <dbReference type="Proteomes" id="UP001383192"/>
    </source>
</evidence>
<keyword evidence="7" id="KW-0539">Nucleus</keyword>
<evidence type="ECO:0000256" key="1">
    <source>
        <dbReference type="ARBA" id="ARBA00004567"/>
    </source>
</evidence>
<evidence type="ECO:0000256" key="8">
    <source>
        <dbReference type="SAM" id="MobiDB-lite"/>
    </source>
</evidence>
<dbReference type="InterPro" id="IPR011993">
    <property type="entry name" value="PH-like_dom_sf"/>
</dbReference>
<name>A0AAW0C7K4_9AGAR</name>
<dbReference type="AlphaFoldDB" id="A0AAW0C7K4"/>
<feature type="compositionally biased region" description="Low complexity" evidence="8">
    <location>
        <begin position="425"/>
        <end position="457"/>
    </location>
</feature>
<evidence type="ECO:0000256" key="2">
    <source>
        <dbReference type="ARBA" id="ARBA00022448"/>
    </source>
</evidence>
<evidence type="ECO:0000259" key="9">
    <source>
        <dbReference type="PROSITE" id="PS50196"/>
    </source>
</evidence>